<dbReference type="GO" id="GO:0004803">
    <property type="term" value="F:transposase activity"/>
    <property type="evidence" value="ECO:0007669"/>
    <property type="project" value="InterPro"/>
</dbReference>
<dbReference type="Gene3D" id="1.10.10.60">
    <property type="entry name" value="Homeodomain-like"/>
    <property type="match status" value="2"/>
</dbReference>
<evidence type="ECO:0000313" key="1">
    <source>
        <dbReference type="EMBL" id="SCX27992.1"/>
    </source>
</evidence>
<gene>
    <name evidence="1" type="ORF">SAMN02799620_04485</name>
</gene>
<name>A0A1G4WRF0_9MYCO</name>
<dbReference type="GO" id="GO:0003677">
    <property type="term" value="F:DNA binding"/>
    <property type="evidence" value="ECO:0007669"/>
    <property type="project" value="InterPro"/>
</dbReference>
<accession>A0A1G4WRF0</accession>
<dbReference type="EMBL" id="FMUB01000009">
    <property type="protein sequence ID" value="SCX27992.1"/>
    <property type="molecule type" value="Genomic_DNA"/>
</dbReference>
<reference evidence="2" key="1">
    <citation type="submission" date="2016-10" db="EMBL/GenBank/DDBJ databases">
        <authorList>
            <person name="Varghese N."/>
            <person name="Submissions S."/>
        </authorList>
    </citation>
    <scope>NUCLEOTIDE SEQUENCE [LARGE SCALE GENOMIC DNA]</scope>
    <source>
        <strain evidence="2">UNC267MFSha1.1M11</strain>
    </source>
</reference>
<sequence length="106" mass="11810">MTERRLSRRFTPETIAELVAAYQAGESTNSLCRRFGISKGGVLGLLADHGVAMRQQPMTPAEIDRAVQLYVDNRLSIRTIAQHLGKSKGSVWKALHDRDVPMRPAH</sequence>
<organism evidence="1 2">
    <name type="scientific">Mycolicibacterium fluoranthenivorans</name>
    <dbReference type="NCBI Taxonomy" id="258505"/>
    <lineage>
        <taxon>Bacteria</taxon>
        <taxon>Bacillati</taxon>
        <taxon>Actinomycetota</taxon>
        <taxon>Actinomycetes</taxon>
        <taxon>Mycobacteriales</taxon>
        <taxon>Mycobacteriaceae</taxon>
        <taxon>Mycolicibacterium</taxon>
    </lineage>
</organism>
<protein>
    <recommendedName>
        <fullName evidence="3">Helix-turn-helix domain-containing protein</fullName>
    </recommendedName>
</protein>
<evidence type="ECO:0000313" key="2">
    <source>
        <dbReference type="Proteomes" id="UP000199707"/>
    </source>
</evidence>
<proteinExistence type="predicted"/>
<dbReference type="GO" id="GO:0006313">
    <property type="term" value="P:DNA transposition"/>
    <property type="evidence" value="ECO:0007669"/>
    <property type="project" value="InterPro"/>
</dbReference>
<dbReference type="Pfam" id="PF01527">
    <property type="entry name" value="HTH_Tnp_1"/>
    <property type="match status" value="1"/>
</dbReference>
<dbReference type="InterPro" id="IPR002514">
    <property type="entry name" value="Transposase_8"/>
</dbReference>
<dbReference type="AlphaFoldDB" id="A0A1G4WRF0"/>
<evidence type="ECO:0008006" key="3">
    <source>
        <dbReference type="Google" id="ProtNLM"/>
    </source>
</evidence>
<dbReference type="Proteomes" id="UP000199707">
    <property type="component" value="Unassembled WGS sequence"/>
</dbReference>